<keyword evidence="5" id="KW-1185">Reference proteome</keyword>
<dbReference type="InterPro" id="IPR000674">
    <property type="entry name" value="Ald_Oxase/Xan_DH_a/b"/>
</dbReference>
<keyword evidence="2" id="KW-0560">Oxidoreductase</keyword>
<dbReference type="Gene3D" id="3.90.1170.50">
    <property type="entry name" value="Aldehyde oxidase/xanthine dehydrogenase, a/b hammerhead"/>
    <property type="match status" value="1"/>
</dbReference>
<dbReference type="GO" id="GO:0005506">
    <property type="term" value="F:iron ion binding"/>
    <property type="evidence" value="ECO:0007669"/>
    <property type="project" value="InterPro"/>
</dbReference>
<evidence type="ECO:0000313" key="4">
    <source>
        <dbReference type="EMBL" id="NUB45852.1"/>
    </source>
</evidence>
<dbReference type="Pfam" id="PF20256">
    <property type="entry name" value="MoCoBD_2"/>
    <property type="match status" value="1"/>
</dbReference>
<dbReference type="Gene3D" id="3.30.365.10">
    <property type="entry name" value="Aldehyde oxidase/xanthine dehydrogenase, molybdopterin binding domain"/>
    <property type="match status" value="4"/>
</dbReference>
<protein>
    <submittedName>
        <fullName evidence="4">Xanthine dehydrogenase family protein</fullName>
    </submittedName>
</protein>
<sequence length="738" mass="75803">MTPGRREDHRLLTGAGAYLADALPSGCLHAVFVRGDRASARLTRIDADAARAMPGVRAVLLAADLAPLADLPQDSLPRDDGGTAFACPVPLLAHATLRHIGEPLAMVIATTAAQALDAAEAVMVTSEDIGFTSEVAFVKRAGNAEAVQAALAGAAMVVTVPVTVPRLHAAPLEPRGCFAETLPCGRLHLRSSTQNPFALRKALAQLMRRPPDSIRVTAGDVGGSFGLKGFLTREEALVAHAATLLGQPVCWLATRSESFLADHQGRGVTGLVTLGLDGAGRFLALSAAFSADVGAYASNRSLGLVNNLGGLVGVYDIPLSHVTVTGMTSARAPIAPFRGHGRPEATLALEQAVDAAARQLGVSRVALRRRNLVTAAQLPYQTALAFRFDSGDFPALFDRLTALADVKGAPGRAAAATSRGMLHGLGVITCVEAAGGPVRAPRPDHARLTFRADGTILLAPGVMSTGQGHETGLVAMAAAALDVPVAAITYLNGDTDALVDGRGSGGSSGLAVAGAALHLALDRVHDDGLQLAARHLDCPVESITFAGGVFRAEARNATLSLAELAAAQGGEWVVGASFTPPAATFPNGAHACEIEIDPDTGAINITRYTAVEDVGTVLNPALVEGQMQGGIAQGLAQGLGECMEFDAEQQILTGSFMDYRMFRSTDCFPLVLASHPSPTPVNPLGVKGVGEAGTVGALAALKSAVDDALARAGVTEPLQLPATPLAVWQALQHKGNAP</sequence>
<dbReference type="RefSeq" id="WP_152827839.1">
    <property type="nucleotide sequence ID" value="NZ_WHUT02000010.1"/>
</dbReference>
<dbReference type="InterPro" id="IPR046867">
    <property type="entry name" value="AldOxase/xan_DH_MoCoBD2"/>
</dbReference>
<dbReference type="InterPro" id="IPR036856">
    <property type="entry name" value="Ald_Oxase/Xan_DH_a/b_sf"/>
</dbReference>
<evidence type="ECO:0000313" key="5">
    <source>
        <dbReference type="Proteomes" id="UP000484076"/>
    </source>
</evidence>
<dbReference type="PANTHER" id="PTHR11908:SF132">
    <property type="entry name" value="ALDEHYDE OXIDASE 1-RELATED"/>
    <property type="match status" value="1"/>
</dbReference>
<dbReference type="GO" id="GO:0016491">
    <property type="term" value="F:oxidoreductase activity"/>
    <property type="evidence" value="ECO:0007669"/>
    <property type="project" value="UniProtKB-KW"/>
</dbReference>
<name>A0A8X8GZ80_9RHOB</name>
<dbReference type="AlphaFoldDB" id="A0A8X8GZ80"/>
<accession>A0A8X8GZ80</accession>
<keyword evidence="1" id="KW-0500">Molybdenum</keyword>
<comment type="caution">
    <text evidence="4">The sequence shown here is derived from an EMBL/GenBank/DDBJ whole genome shotgun (WGS) entry which is preliminary data.</text>
</comment>
<gene>
    <name evidence="4" type="ORF">GEU84_015750</name>
</gene>
<dbReference type="Pfam" id="PF02738">
    <property type="entry name" value="MoCoBD_1"/>
    <property type="match status" value="1"/>
</dbReference>
<organism evidence="4 5">
    <name type="scientific">Fertoeibacter niger</name>
    <dbReference type="NCBI Taxonomy" id="2656921"/>
    <lineage>
        <taxon>Bacteria</taxon>
        <taxon>Pseudomonadati</taxon>
        <taxon>Pseudomonadota</taxon>
        <taxon>Alphaproteobacteria</taxon>
        <taxon>Rhodobacterales</taxon>
        <taxon>Paracoccaceae</taxon>
        <taxon>Fertoeibacter</taxon>
    </lineage>
</organism>
<feature type="domain" description="Aldehyde oxidase/xanthine dehydrogenase a/b hammerhead" evidence="3">
    <location>
        <begin position="13"/>
        <end position="130"/>
    </location>
</feature>
<dbReference type="InterPro" id="IPR037165">
    <property type="entry name" value="AldOxase/xan_DH_Mopterin-bd_sf"/>
</dbReference>
<dbReference type="Pfam" id="PF01315">
    <property type="entry name" value="Ald_Xan_dh_C"/>
    <property type="match status" value="1"/>
</dbReference>
<evidence type="ECO:0000256" key="1">
    <source>
        <dbReference type="ARBA" id="ARBA00022505"/>
    </source>
</evidence>
<dbReference type="InterPro" id="IPR016208">
    <property type="entry name" value="Ald_Oxase/xanthine_DH-like"/>
</dbReference>
<dbReference type="EMBL" id="WHUT02000010">
    <property type="protein sequence ID" value="NUB45852.1"/>
    <property type="molecule type" value="Genomic_DNA"/>
</dbReference>
<reference evidence="4" key="1">
    <citation type="submission" date="2020-05" db="EMBL/GenBank/DDBJ databases">
        <title>Fertoebacter nigrum gen. nov., sp. nov., a new member of the family Rhodobacteraceae.</title>
        <authorList>
            <person name="Szuroczki S."/>
            <person name="Abbaszade G."/>
            <person name="Buni D."/>
            <person name="Schumann P."/>
            <person name="Toth E."/>
        </authorList>
    </citation>
    <scope>NUCLEOTIDE SEQUENCE</scope>
    <source>
        <strain evidence="4">RG-N-1a</strain>
    </source>
</reference>
<evidence type="ECO:0000256" key="2">
    <source>
        <dbReference type="ARBA" id="ARBA00023002"/>
    </source>
</evidence>
<dbReference type="InterPro" id="IPR008274">
    <property type="entry name" value="AldOxase/xan_DH_MoCoBD1"/>
</dbReference>
<dbReference type="SMART" id="SM01008">
    <property type="entry name" value="Ald_Xan_dh_C"/>
    <property type="match status" value="1"/>
</dbReference>
<evidence type="ECO:0000259" key="3">
    <source>
        <dbReference type="SMART" id="SM01008"/>
    </source>
</evidence>
<dbReference type="SUPFAM" id="SSF56003">
    <property type="entry name" value="Molybdenum cofactor-binding domain"/>
    <property type="match status" value="1"/>
</dbReference>
<proteinExistence type="predicted"/>
<dbReference type="Proteomes" id="UP000484076">
    <property type="component" value="Unassembled WGS sequence"/>
</dbReference>
<dbReference type="PANTHER" id="PTHR11908">
    <property type="entry name" value="XANTHINE DEHYDROGENASE"/>
    <property type="match status" value="1"/>
</dbReference>
<dbReference type="SUPFAM" id="SSF54665">
    <property type="entry name" value="CO dehydrogenase molybdoprotein N-domain-like"/>
    <property type="match status" value="1"/>
</dbReference>